<accession>A0A9W7CVJ8</accession>
<proteinExistence type="predicted"/>
<name>A0A9W7CVJ8_9STRA</name>
<dbReference type="Proteomes" id="UP001165121">
    <property type="component" value="Unassembled WGS sequence"/>
</dbReference>
<organism evidence="1 2">
    <name type="scientific">Phytophthora fragariaefolia</name>
    <dbReference type="NCBI Taxonomy" id="1490495"/>
    <lineage>
        <taxon>Eukaryota</taxon>
        <taxon>Sar</taxon>
        <taxon>Stramenopiles</taxon>
        <taxon>Oomycota</taxon>
        <taxon>Peronosporomycetes</taxon>
        <taxon>Peronosporales</taxon>
        <taxon>Peronosporaceae</taxon>
        <taxon>Phytophthora</taxon>
    </lineage>
</organism>
<evidence type="ECO:0000313" key="2">
    <source>
        <dbReference type="Proteomes" id="UP001165121"/>
    </source>
</evidence>
<sequence>MSKWRSTNSKAIKANMITVTTKLDFVIGEEMGNRFGLLFDRRSHGTMHFIGVFALYVVGDRLQRTLLALSPVDDGSQVAHIELFRNVLAVYGKAVNMVQFIVADNCNTNRRIATKIGVPLKINSLMSQLHQPNNAAELRKLTPLRAKKRNATRRSSTYAMVERYVVLQPHTRLVEAVEDDFPTCGKHRQLVKVLRHLGELDSVCKQLQCESTTMTELRLLFDSVVADYLIIYVHVGLAIIHDHSANVLRCAAQVLPSCAGG</sequence>
<dbReference type="OrthoDB" id="118864at2759"/>
<dbReference type="PANTHER" id="PTHR40866">
    <property type="entry name" value="BED-TYPE DOMAIN-CONTAINING PROTEIN"/>
    <property type="match status" value="1"/>
</dbReference>
<reference evidence="1" key="1">
    <citation type="submission" date="2023-04" db="EMBL/GenBank/DDBJ databases">
        <title>Phytophthora fragariaefolia NBRC 109709.</title>
        <authorList>
            <person name="Ichikawa N."/>
            <person name="Sato H."/>
            <person name="Tonouchi N."/>
        </authorList>
    </citation>
    <scope>NUCLEOTIDE SEQUENCE</scope>
    <source>
        <strain evidence="1">NBRC 109709</strain>
    </source>
</reference>
<dbReference type="EMBL" id="BSXT01001235">
    <property type="protein sequence ID" value="GMF40279.1"/>
    <property type="molecule type" value="Genomic_DNA"/>
</dbReference>
<gene>
    <name evidence="1" type="ORF">Pfra01_001229700</name>
</gene>
<protein>
    <submittedName>
        <fullName evidence="1">Unnamed protein product</fullName>
    </submittedName>
</protein>
<keyword evidence="2" id="KW-1185">Reference proteome</keyword>
<dbReference type="PANTHER" id="PTHR40866:SF1">
    <property type="entry name" value="BED-TYPE DOMAIN-CONTAINING PROTEIN"/>
    <property type="match status" value="1"/>
</dbReference>
<evidence type="ECO:0000313" key="1">
    <source>
        <dbReference type="EMBL" id="GMF40279.1"/>
    </source>
</evidence>
<comment type="caution">
    <text evidence="1">The sequence shown here is derived from an EMBL/GenBank/DDBJ whole genome shotgun (WGS) entry which is preliminary data.</text>
</comment>
<dbReference type="AlphaFoldDB" id="A0A9W7CVJ8"/>